<comment type="caution">
    <text evidence="1">The sequence shown here is derived from an EMBL/GenBank/DDBJ whole genome shotgun (WGS) entry which is preliminary data.</text>
</comment>
<evidence type="ECO:0000313" key="1">
    <source>
        <dbReference type="EMBL" id="KAJ8006858.1"/>
    </source>
</evidence>
<reference evidence="1" key="1">
    <citation type="submission" date="2021-05" db="EMBL/GenBank/DDBJ databases">
        <authorList>
            <person name="Pan Q."/>
            <person name="Jouanno E."/>
            <person name="Zahm M."/>
            <person name="Klopp C."/>
            <person name="Cabau C."/>
            <person name="Louis A."/>
            <person name="Berthelot C."/>
            <person name="Parey E."/>
            <person name="Roest Crollius H."/>
            <person name="Montfort J."/>
            <person name="Robinson-Rechavi M."/>
            <person name="Bouchez O."/>
            <person name="Lampietro C."/>
            <person name="Lopez Roques C."/>
            <person name="Donnadieu C."/>
            <person name="Postlethwait J."/>
            <person name="Bobe J."/>
            <person name="Dillon D."/>
            <person name="Chandos A."/>
            <person name="von Hippel F."/>
            <person name="Guiguen Y."/>
        </authorList>
    </citation>
    <scope>NUCLEOTIDE SEQUENCE</scope>
    <source>
        <strain evidence="1">YG-Jan2019</strain>
    </source>
</reference>
<proteinExistence type="predicted"/>
<protein>
    <submittedName>
        <fullName evidence="1">Uncharacterized protein</fullName>
    </submittedName>
</protein>
<accession>A0ACC2GTD0</accession>
<organism evidence="1 2">
    <name type="scientific">Dallia pectoralis</name>
    <name type="common">Alaska blackfish</name>
    <dbReference type="NCBI Taxonomy" id="75939"/>
    <lineage>
        <taxon>Eukaryota</taxon>
        <taxon>Metazoa</taxon>
        <taxon>Chordata</taxon>
        <taxon>Craniata</taxon>
        <taxon>Vertebrata</taxon>
        <taxon>Euteleostomi</taxon>
        <taxon>Actinopterygii</taxon>
        <taxon>Neopterygii</taxon>
        <taxon>Teleostei</taxon>
        <taxon>Protacanthopterygii</taxon>
        <taxon>Esociformes</taxon>
        <taxon>Umbridae</taxon>
        <taxon>Dallia</taxon>
    </lineage>
</organism>
<sequence>MRRCGNHELYSAETLPSVASDKGRPGQHSRSNSDSTPFVRHPLLSSTITIITRRKSGFLAHGAPRNGETSRMTLSK</sequence>
<gene>
    <name evidence="1" type="ORF">DPEC_G00111580</name>
</gene>
<name>A0ACC2GTD0_DALPE</name>
<keyword evidence="2" id="KW-1185">Reference proteome</keyword>
<dbReference type="EMBL" id="CM055736">
    <property type="protein sequence ID" value="KAJ8006858.1"/>
    <property type="molecule type" value="Genomic_DNA"/>
</dbReference>
<dbReference type="Proteomes" id="UP001157502">
    <property type="component" value="Chromosome 9"/>
</dbReference>
<evidence type="ECO:0000313" key="2">
    <source>
        <dbReference type="Proteomes" id="UP001157502"/>
    </source>
</evidence>